<dbReference type="InterPro" id="IPR036890">
    <property type="entry name" value="HATPase_C_sf"/>
</dbReference>
<dbReference type="InterPro" id="IPR013655">
    <property type="entry name" value="PAS_fold_3"/>
</dbReference>
<proteinExistence type="predicted"/>
<comment type="caution">
    <text evidence="12">The sequence shown here is derived from an EMBL/GenBank/DDBJ whole genome shotgun (WGS) entry which is preliminary data.</text>
</comment>
<dbReference type="EC" id="2.7.13.3" evidence="2"/>
<dbReference type="Proteomes" id="UP000628775">
    <property type="component" value="Unassembled WGS sequence"/>
</dbReference>
<dbReference type="Pfam" id="PF00512">
    <property type="entry name" value="HisKA"/>
    <property type="match status" value="1"/>
</dbReference>
<dbReference type="InterPro" id="IPR000014">
    <property type="entry name" value="PAS"/>
</dbReference>
<feature type="coiled-coil region" evidence="9">
    <location>
        <begin position="127"/>
        <end position="154"/>
    </location>
</feature>
<dbReference type="Gene3D" id="1.10.287.130">
    <property type="match status" value="1"/>
</dbReference>
<feature type="domain" description="Histidine kinase" evidence="10">
    <location>
        <begin position="282"/>
        <end position="486"/>
    </location>
</feature>
<evidence type="ECO:0000313" key="12">
    <source>
        <dbReference type="EMBL" id="GGE39477.1"/>
    </source>
</evidence>
<sequence>MDHLDKSHPHITKEQELENYFIYTKYFPEMISRHHIKSGEIRYVSPSSEHLLKYFPQDLHGQSFYQYIHPDDREQVKEQLCHPFQSSGKVTYKLRRQSGEYVWVESIYKKKIEGVSNSISEDECFCITRNITDYKMAEEELKEEEDKYRTLVQHSNETIGMMSAEGFWIFINESGKRLLGITQPREVIGCSIFDFVHASQREHVYNVFQENRGSRHAFKLNNITIVRTDKETRQTEIDIIPTNYKHRRTLQVVITDITERMKTEELLQQTEKLSVIGHLAAGIAHEIRNPLTSIRGFTQLLKNNIDEKYSSIIMQELDRIETIVGDLLVLAKPEVIAKEEVDLIHLMKRMISLLQSQAIINNIYIEFDHENESLLFECEPNKIRQVFINIIKNSIDAMEASGGSIYITQKINRDGAIEIQIKDEGNGIPEERLEKIGEPFYSTKEKGTGLGLMICDRIVKSHGGTLSIHSTVGKGTTITITFPFSQ</sequence>
<dbReference type="InterPro" id="IPR035965">
    <property type="entry name" value="PAS-like_dom_sf"/>
</dbReference>
<dbReference type="AlphaFoldDB" id="A0A8J2VMY6"/>
<dbReference type="InterPro" id="IPR003661">
    <property type="entry name" value="HisK_dim/P_dom"/>
</dbReference>
<dbReference type="SUPFAM" id="SSF55874">
    <property type="entry name" value="ATPase domain of HSP90 chaperone/DNA topoisomerase II/histidine kinase"/>
    <property type="match status" value="1"/>
</dbReference>
<feature type="domain" description="PAS" evidence="11">
    <location>
        <begin position="38"/>
        <end position="87"/>
    </location>
</feature>
<dbReference type="GO" id="GO:0000155">
    <property type="term" value="F:phosphorelay sensor kinase activity"/>
    <property type="evidence" value="ECO:0007669"/>
    <property type="project" value="InterPro"/>
</dbReference>
<dbReference type="SUPFAM" id="SSF55785">
    <property type="entry name" value="PYP-like sensor domain (PAS domain)"/>
    <property type="match status" value="2"/>
</dbReference>
<keyword evidence="4" id="KW-0808">Transferase</keyword>
<keyword evidence="8" id="KW-0902">Two-component regulatory system</keyword>
<keyword evidence="3" id="KW-0597">Phosphoprotein</keyword>
<evidence type="ECO:0000256" key="9">
    <source>
        <dbReference type="SAM" id="Coils"/>
    </source>
</evidence>
<gene>
    <name evidence="12" type="ORF">GCM10011391_17850</name>
</gene>
<dbReference type="InterPro" id="IPR003594">
    <property type="entry name" value="HATPase_dom"/>
</dbReference>
<keyword evidence="7" id="KW-0067">ATP-binding</keyword>
<keyword evidence="6" id="KW-0418">Kinase</keyword>
<dbReference type="InterPro" id="IPR036097">
    <property type="entry name" value="HisK_dim/P_sf"/>
</dbReference>
<dbReference type="EMBL" id="BMIR01000007">
    <property type="protein sequence ID" value="GGE39477.1"/>
    <property type="molecule type" value="Genomic_DNA"/>
</dbReference>
<dbReference type="InterPro" id="IPR005467">
    <property type="entry name" value="His_kinase_dom"/>
</dbReference>
<name>A0A8J2VMY6_9BACL</name>
<dbReference type="PROSITE" id="PS50109">
    <property type="entry name" value="HIS_KIN"/>
    <property type="match status" value="1"/>
</dbReference>
<dbReference type="RefSeq" id="WP_188692437.1">
    <property type="nucleotide sequence ID" value="NZ_BMIR01000007.1"/>
</dbReference>
<dbReference type="Pfam" id="PF13426">
    <property type="entry name" value="PAS_9"/>
    <property type="match status" value="1"/>
</dbReference>
<dbReference type="Gene3D" id="3.30.565.10">
    <property type="entry name" value="Histidine kinase-like ATPase, C-terminal domain"/>
    <property type="match status" value="1"/>
</dbReference>
<dbReference type="Gene3D" id="3.30.450.20">
    <property type="entry name" value="PAS domain"/>
    <property type="match status" value="2"/>
</dbReference>
<dbReference type="SMART" id="SM00387">
    <property type="entry name" value="HATPase_c"/>
    <property type="match status" value="1"/>
</dbReference>
<keyword evidence="13" id="KW-1185">Reference proteome</keyword>
<keyword evidence="5" id="KW-0547">Nucleotide-binding</keyword>
<dbReference type="SMART" id="SM00388">
    <property type="entry name" value="HisKA"/>
    <property type="match status" value="1"/>
</dbReference>
<dbReference type="SMART" id="SM00091">
    <property type="entry name" value="PAS"/>
    <property type="match status" value="2"/>
</dbReference>
<dbReference type="CDD" id="cd00082">
    <property type="entry name" value="HisKA"/>
    <property type="match status" value="1"/>
</dbReference>
<dbReference type="Pfam" id="PF02518">
    <property type="entry name" value="HATPase_c"/>
    <property type="match status" value="1"/>
</dbReference>
<evidence type="ECO:0000256" key="5">
    <source>
        <dbReference type="ARBA" id="ARBA00022741"/>
    </source>
</evidence>
<dbReference type="GO" id="GO:0005524">
    <property type="term" value="F:ATP binding"/>
    <property type="evidence" value="ECO:0007669"/>
    <property type="project" value="UniProtKB-KW"/>
</dbReference>
<dbReference type="InterPro" id="IPR004358">
    <property type="entry name" value="Sig_transdc_His_kin-like_C"/>
</dbReference>
<dbReference type="PANTHER" id="PTHR43065:SF46">
    <property type="entry name" value="C4-DICARBOXYLATE TRANSPORT SENSOR PROTEIN DCTB"/>
    <property type="match status" value="1"/>
</dbReference>
<accession>A0A8J2VMY6</accession>
<organism evidence="12 13">
    <name type="scientific">Pullulanibacillus camelliae</name>
    <dbReference type="NCBI Taxonomy" id="1707096"/>
    <lineage>
        <taxon>Bacteria</taxon>
        <taxon>Bacillati</taxon>
        <taxon>Bacillota</taxon>
        <taxon>Bacilli</taxon>
        <taxon>Bacillales</taxon>
        <taxon>Sporolactobacillaceae</taxon>
        <taxon>Pullulanibacillus</taxon>
    </lineage>
</organism>
<evidence type="ECO:0000256" key="4">
    <source>
        <dbReference type="ARBA" id="ARBA00022679"/>
    </source>
</evidence>
<reference evidence="12" key="2">
    <citation type="submission" date="2020-09" db="EMBL/GenBank/DDBJ databases">
        <authorList>
            <person name="Sun Q."/>
            <person name="Zhou Y."/>
        </authorList>
    </citation>
    <scope>NUCLEOTIDE SEQUENCE</scope>
    <source>
        <strain evidence="12">CGMCC 1.15371</strain>
    </source>
</reference>
<dbReference type="Pfam" id="PF08447">
    <property type="entry name" value="PAS_3"/>
    <property type="match status" value="1"/>
</dbReference>
<keyword evidence="9" id="KW-0175">Coiled coil</keyword>
<evidence type="ECO:0000256" key="8">
    <source>
        <dbReference type="ARBA" id="ARBA00023012"/>
    </source>
</evidence>
<dbReference type="PROSITE" id="PS50112">
    <property type="entry name" value="PAS"/>
    <property type="match status" value="2"/>
</dbReference>
<dbReference type="PANTHER" id="PTHR43065">
    <property type="entry name" value="SENSOR HISTIDINE KINASE"/>
    <property type="match status" value="1"/>
</dbReference>
<evidence type="ECO:0000256" key="2">
    <source>
        <dbReference type="ARBA" id="ARBA00012438"/>
    </source>
</evidence>
<comment type="catalytic activity">
    <reaction evidence="1">
        <text>ATP + protein L-histidine = ADP + protein N-phospho-L-histidine.</text>
        <dbReference type="EC" id="2.7.13.3"/>
    </reaction>
</comment>
<evidence type="ECO:0000256" key="1">
    <source>
        <dbReference type="ARBA" id="ARBA00000085"/>
    </source>
</evidence>
<evidence type="ECO:0000256" key="7">
    <source>
        <dbReference type="ARBA" id="ARBA00022840"/>
    </source>
</evidence>
<evidence type="ECO:0000259" key="11">
    <source>
        <dbReference type="PROSITE" id="PS50112"/>
    </source>
</evidence>
<evidence type="ECO:0000313" key="13">
    <source>
        <dbReference type="Proteomes" id="UP000628775"/>
    </source>
</evidence>
<protein>
    <recommendedName>
        <fullName evidence="2">histidine kinase</fullName>
        <ecNumber evidence="2">2.7.13.3</ecNumber>
    </recommendedName>
</protein>
<evidence type="ECO:0000256" key="3">
    <source>
        <dbReference type="ARBA" id="ARBA00022553"/>
    </source>
</evidence>
<dbReference type="CDD" id="cd00075">
    <property type="entry name" value="HATPase"/>
    <property type="match status" value="1"/>
</dbReference>
<evidence type="ECO:0000256" key="6">
    <source>
        <dbReference type="ARBA" id="ARBA00022777"/>
    </source>
</evidence>
<evidence type="ECO:0000259" key="10">
    <source>
        <dbReference type="PROSITE" id="PS50109"/>
    </source>
</evidence>
<dbReference type="NCBIfam" id="TIGR00229">
    <property type="entry name" value="sensory_box"/>
    <property type="match status" value="2"/>
</dbReference>
<dbReference type="CDD" id="cd00130">
    <property type="entry name" value="PAS"/>
    <property type="match status" value="2"/>
</dbReference>
<dbReference type="SUPFAM" id="SSF47384">
    <property type="entry name" value="Homodimeric domain of signal transducing histidine kinase"/>
    <property type="match status" value="1"/>
</dbReference>
<feature type="domain" description="PAS" evidence="11">
    <location>
        <begin position="144"/>
        <end position="210"/>
    </location>
</feature>
<reference evidence="12" key="1">
    <citation type="journal article" date="2014" name="Int. J. Syst. Evol. Microbiol.">
        <title>Complete genome sequence of Corynebacterium casei LMG S-19264T (=DSM 44701T), isolated from a smear-ripened cheese.</title>
        <authorList>
            <consortium name="US DOE Joint Genome Institute (JGI-PGF)"/>
            <person name="Walter F."/>
            <person name="Albersmeier A."/>
            <person name="Kalinowski J."/>
            <person name="Ruckert C."/>
        </authorList>
    </citation>
    <scope>NUCLEOTIDE SEQUENCE</scope>
    <source>
        <strain evidence="12">CGMCC 1.15371</strain>
    </source>
</reference>
<dbReference type="PRINTS" id="PR00344">
    <property type="entry name" value="BCTRLSENSOR"/>
</dbReference>